<dbReference type="PANTHER" id="PTHR38595:SF2">
    <property type="entry name" value="TYPE VI SECRETION SYSTEM BASEPLATE SUBUNIT TSSE"/>
    <property type="match status" value="1"/>
</dbReference>
<dbReference type="InterPro" id="IPR007048">
    <property type="entry name" value="IraD/Gp25-like"/>
</dbReference>
<sequence length="142" mass="15893">MIPDRERTTGSLFERMEASSARNRQGGSIHSLRQSIRQNLRNILNTRSGSCRGAPELGIDEPEGAENFRESMSRAIEQCIERYEPRISHAEVQAVVSSASSPLDMTFHITAWVTFNETHEVLEFDYGTEWQPALPGGLTNGI</sequence>
<evidence type="ECO:0000256" key="1">
    <source>
        <dbReference type="SAM" id="MobiDB-lite"/>
    </source>
</evidence>
<dbReference type="InterPro" id="IPR017737">
    <property type="entry name" value="TssE1-like"/>
</dbReference>
<dbReference type="Pfam" id="PF04965">
    <property type="entry name" value="GPW_gp25"/>
    <property type="match status" value="1"/>
</dbReference>
<dbReference type="Gene3D" id="3.10.450.40">
    <property type="match status" value="1"/>
</dbReference>
<gene>
    <name evidence="3" type="ORF">NCTC10418_05965</name>
</gene>
<proteinExistence type="predicted"/>
<dbReference type="InterPro" id="IPR053176">
    <property type="entry name" value="T6SS_TssE1-like"/>
</dbReference>
<dbReference type="Proteomes" id="UP000255460">
    <property type="component" value="Unassembled WGS sequence"/>
</dbReference>
<feature type="domain" description="IraD/Gp25-like" evidence="2">
    <location>
        <begin position="31"/>
        <end position="114"/>
    </location>
</feature>
<evidence type="ECO:0000313" key="3">
    <source>
        <dbReference type="EMBL" id="STE88271.1"/>
    </source>
</evidence>
<dbReference type="SUPFAM" id="SSF160719">
    <property type="entry name" value="gpW/gp25-like"/>
    <property type="match status" value="1"/>
</dbReference>
<evidence type="ECO:0000313" key="4">
    <source>
        <dbReference type="Proteomes" id="UP000255460"/>
    </source>
</evidence>
<accession>A0A376L3H0</accession>
<evidence type="ECO:0000259" key="2">
    <source>
        <dbReference type="Pfam" id="PF04965"/>
    </source>
</evidence>
<name>A0A376L3H0_ECOLX</name>
<dbReference type="PANTHER" id="PTHR38595">
    <property type="entry name" value="CYTOPLASMIC PROTEIN-RELATED"/>
    <property type="match status" value="1"/>
</dbReference>
<feature type="compositionally biased region" description="Polar residues" evidence="1">
    <location>
        <begin position="20"/>
        <end position="30"/>
    </location>
</feature>
<feature type="region of interest" description="Disordered" evidence="1">
    <location>
        <begin position="1"/>
        <end position="30"/>
    </location>
</feature>
<dbReference type="EMBL" id="UFZQ01000001">
    <property type="protein sequence ID" value="STE88271.1"/>
    <property type="molecule type" value="Genomic_DNA"/>
</dbReference>
<reference evidence="3 4" key="1">
    <citation type="submission" date="2018-06" db="EMBL/GenBank/DDBJ databases">
        <authorList>
            <consortium name="Pathogen Informatics"/>
            <person name="Doyle S."/>
        </authorList>
    </citation>
    <scope>NUCLEOTIDE SEQUENCE [LARGE SCALE GENOMIC DNA]</scope>
    <source>
        <strain evidence="3 4">NCTC10418</strain>
    </source>
</reference>
<dbReference type="NCBIfam" id="TIGR03357">
    <property type="entry name" value="VI_zyme"/>
    <property type="match status" value="1"/>
</dbReference>
<protein>
    <submittedName>
        <fullName evidence="3">Type VI secretion system lysozyme-like protein</fullName>
    </submittedName>
</protein>
<organism evidence="3 4">
    <name type="scientific">Escherichia coli</name>
    <dbReference type="NCBI Taxonomy" id="562"/>
    <lineage>
        <taxon>Bacteria</taxon>
        <taxon>Pseudomonadati</taxon>
        <taxon>Pseudomonadota</taxon>
        <taxon>Gammaproteobacteria</taxon>
        <taxon>Enterobacterales</taxon>
        <taxon>Enterobacteriaceae</taxon>
        <taxon>Escherichia</taxon>
    </lineage>
</organism>
<dbReference type="AlphaFoldDB" id="A0A376L3H0"/>